<dbReference type="FunFam" id="2.60.40.10:FF:000025">
    <property type="entry name" value="receptor-type tyrosine-protein phosphatase U isoform X2"/>
    <property type="match status" value="1"/>
</dbReference>
<dbReference type="OMA" id="WEQVRSH"/>
<keyword evidence="9" id="KW-0221">Differentiation</keyword>
<dbReference type="FunFam" id="3.90.190.10:FF:000014">
    <property type="entry name" value="receptor-type tyrosine-protein phosphatase U isoform X2"/>
    <property type="match status" value="1"/>
</dbReference>
<comment type="similarity">
    <text evidence="3">Belongs to the protein-tyrosine phosphatase family. Receptor class 2B subfamily.</text>
</comment>
<evidence type="ECO:0000313" key="32">
    <source>
        <dbReference type="Ensembl" id="ENSBIXP00000037139.1"/>
    </source>
</evidence>
<dbReference type="PROSITE" id="PS00383">
    <property type="entry name" value="TYR_PHOSPHATASE_1"/>
    <property type="match status" value="2"/>
</dbReference>
<dbReference type="CDD" id="cd00063">
    <property type="entry name" value="FN3"/>
    <property type="match status" value="3"/>
</dbReference>
<dbReference type="SMART" id="SM00194">
    <property type="entry name" value="PTPc"/>
    <property type="match status" value="2"/>
</dbReference>
<dbReference type="InterPro" id="IPR013783">
    <property type="entry name" value="Ig-like_fold"/>
</dbReference>
<dbReference type="GO" id="GO:0004725">
    <property type="term" value="F:protein tyrosine phosphatase activity"/>
    <property type="evidence" value="ECO:0007669"/>
    <property type="project" value="UniProtKB-EC"/>
</dbReference>
<feature type="domain" description="Tyrosine-protein phosphatase" evidence="28">
    <location>
        <begin position="1260"/>
        <end position="1509"/>
    </location>
</feature>
<dbReference type="EC" id="3.1.3.48" evidence="4"/>
<dbReference type="CDD" id="cd14632">
    <property type="entry name" value="R-PTPc-U-1"/>
    <property type="match status" value="1"/>
</dbReference>
<evidence type="ECO:0000256" key="8">
    <source>
        <dbReference type="ARBA" id="ARBA00022737"/>
    </source>
</evidence>
<dbReference type="InterPro" id="IPR000998">
    <property type="entry name" value="MAM_dom"/>
</dbReference>
<sequence>MSRGSSSELEMPDGGAPTPLKVEIEEVGFPPGIWKILLGGDGIVCKGHTESVIWELGVGEVISLPASPPPPAAVRHPLSHNHPRPPAASRAWCHPWSQLFVLEARQLVRGIRVPTVTLTGCTFEETSDPAVPCEYSQAQYDDFQWEQVRIHPGTRAPADLPHGSYLVVNASQHAPGQRAHVIFQSLSENDTHCVQFSYFLYSRDGHSPGTLGIYVRVNGGPLGSAVWNMTGSHGRQWHQAELAVSTFWPNEYQVLFEALVSPDRRGYMGLDDILLLSYPCAKAPHFSRLGDVEVNAGQNASFQCMAAGRAAEAERFLLQRQSGALVPAAGVRHISHRRFLATFPLVAVSREDQDLYRCVSQAPRGAGVSNFAELIVKEPPTPIAPPQLLRAGPTYLIIQLNTNSIIGDGPIVRKEIEYRMARGPWAEVHAVSLQTYKLWHLDPDTEYEISVLLTRPGDGGTGRPGPPLVSRTKCAEPMRAPKGLAFAEIQARQLTLQWEPLGYNVTRCHTYSVSLCYRYTLGSSHNQTVRECVKMERGVSRYTIKNLLPYRNVHVRLVLTNPEGRKEGKEVTFQTDEDVPGGIAAESLTFTPLEDMIFLKWEEPQEPNGLITQYEISYQSVESSDPAVNVPGPRRTISKLRNETYHVFSNLHPGTTYLFSVRARTGKGFGQAALTEITTNISAPSFDYADMPSPLGESENTITVLLRPAQGRGAPISVYQVIVEEERPRRLRREPGSQDCFPVPLTFDAALARGLVHYFGAELAASSLPEAMPFTVGDNQTYRGFWNPPLEPRKAYLIYFQAASHLKGETRLNCIRLARKAACKESKQPLEVSQRSEEMGLILGICAGGLAVLILLLGAIIIIIRKGKPVNMTKATVNYRQEKTHMMSAVDRSFTDQSTLQEDERLGLSFMDAHGYSPRGDQRGSGVTEASSLLGGSPRRPCGRKGSPYHTGQLHPAVRVADLLQHINQMKTAEGYGFKQEYESFFEGWDATKKKDKVKGGRQEPMPAYDRHRVKLHPMLGDPDADYINANYIDGYHRSNHFIATQGPKPEMVYDFWRMVWQEHCSSIVMITKLVEVGRVKCSRYWPEDSDMYGDIKITLVKTETLAEYVVRSFALERRGYSARHEVRQFHFTAWPEHGVPYHATGLLAFIRRVKASTPPDAGPVVIHCSAGTGRTGCYIVLDVMLDMAECEGVVDIYNCVKTLCSRRVNMIQTEEQYIFIHDAILEACLCGETTIPVSEFKATYKEMIRIDPQSNSSQLREEFQTLNSVTPPLDVEECSIALLPRNRDKNRSMDVLPPDRCLPFLVSTDGDPNNYINAALTDSYTRSAAFIVTLHPLQSTTPDFWRLVYDYGCTSIVMLNQLHQSNSAWPCPQYWPEPGRQQYGLMEVEFVSGTADEDLVARVFRVQNISRMQEGHLLVRHFQFLRWSAYRDTPDSKKAFLHLLAAVDKWQAESGDGRTIVHCLNGGGRSGTFCACATVLEMIRCHNLVDVFFAAKTLRNYKPNMVETLVRSPVPLACPLPTSWSTPYQAPLGYPLPYLGPTVGPWGLVLWWESITPISPLLPDRGAERDLAGDSCPSPRISTTSAMTWPWSTWRGWSQDSRGPWPGAPTAHSGPGPPSPADPRGRPAPPGKALEWVLGQPGAPFHCGQGLSARP</sequence>
<dbReference type="Ensembl" id="ENSBIXT00000028441.1">
    <property type="protein sequence ID" value="ENSBIXP00000037139.1"/>
    <property type="gene ID" value="ENSBIXG00000020681.1"/>
</dbReference>
<evidence type="ECO:0000256" key="10">
    <source>
        <dbReference type="ARBA" id="ARBA00022801"/>
    </source>
</evidence>
<evidence type="ECO:0000256" key="23">
    <source>
        <dbReference type="ARBA" id="ARBA00073602"/>
    </source>
</evidence>
<dbReference type="GO" id="GO:0070161">
    <property type="term" value="C:anchoring junction"/>
    <property type="evidence" value="ECO:0007669"/>
    <property type="project" value="UniProtKB-SubCell"/>
</dbReference>
<comment type="subunit">
    <text evidence="22">Forms homooligomeric complexes which mediate cell homotypic adhesion. Interacts (via the cytoplasmic juxtamembrane domain) with CTNNB1; may mediate interaction with the cadherin/catenin adhesion complex. Interacts with KIT. May interact with AP3B1.</text>
</comment>
<evidence type="ECO:0000256" key="18">
    <source>
        <dbReference type="ARBA" id="ARBA00023180"/>
    </source>
</evidence>
<evidence type="ECO:0000256" key="27">
    <source>
        <dbReference type="SAM" id="Phobius"/>
    </source>
</evidence>
<dbReference type="SMART" id="SM00409">
    <property type="entry name" value="IG"/>
    <property type="match status" value="1"/>
</dbReference>
<keyword evidence="16" id="KW-1015">Disulfide bond</keyword>
<dbReference type="STRING" id="30522.A0A4W2ELR5"/>
<reference evidence="32 33" key="1">
    <citation type="submission" date="2018-11" db="EMBL/GenBank/DDBJ databases">
        <title>Haplotype-resolved cattle genomes.</title>
        <authorList>
            <person name="Low W.Y."/>
            <person name="Tearle R."/>
            <person name="Bickhart D.M."/>
            <person name="Rosen B.D."/>
            <person name="Koren S."/>
            <person name="Rhie A."/>
            <person name="Hiendleder S."/>
            <person name="Phillippy A.M."/>
            <person name="Smith T.P.L."/>
            <person name="Williams J.L."/>
        </authorList>
    </citation>
    <scope>NUCLEOTIDE SEQUENCE [LARGE SCALE GENOMIC DNA]</scope>
</reference>
<evidence type="ECO:0000256" key="17">
    <source>
        <dbReference type="ARBA" id="ARBA00023170"/>
    </source>
</evidence>
<keyword evidence="11" id="KW-0130">Cell adhesion</keyword>
<protein>
    <recommendedName>
        <fullName evidence="23">Receptor-type tyrosine-protein phosphatase U</fullName>
        <ecNumber evidence="4">3.1.3.48</ecNumber>
    </recommendedName>
    <alternativeName>
        <fullName evidence="24">Pancreatic carcinoma phosphatase 2</fullName>
    </alternativeName>
    <alternativeName>
        <fullName evidence="25">Receptor-type protein-tyrosine phosphatase psi</fullName>
    </alternativeName>
</protein>
<keyword evidence="15 27" id="KW-0472">Membrane</keyword>
<dbReference type="FunFam" id="2.60.40.10:FF:000019">
    <property type="entry name" value="receptor-type tyrosine-protein phosphatase kappa isoform X2"/>
    <property type="match status" value="1"/>
</dbReference>
<evidence type="ECO:0000256" key="14">
    <source>
        <dbReference type="ARBA" id="ARBA00022989"/>
    </source>
</evidence>
<evidence type="ECO:0000259" key="31">
    <source>
        <dbReference type="PROSITE" id="PS50853"/>
    </source>
</evidence>
<evidence type="ECO:0000256" key="22">
    <source>
        <dbReference type="ARBA" id="ARBA00063907"/>
    </source>
</evidence>
<evidence type="ECO:0000256" key="1">
    <source>
        <dbReference type="ARBA" id="ARBA00004251"/>
    </source>
</evidence>
<evidence type="ECO:0000256" key="15">
    <source>
        <dbReference type="ARBA" id="ARBA00023136"/>
    </source>
</evidence>
<evidence type="ECO:0000256" key="12">
    <source>
        <dbReference type="ARBA" id="ARBA00022912"/>
    </source>
</evidence>
<dbReference type="InterPro" id="IPR051622">
    <property type="entry name" value="R-tyr_protein_phosphatases"/>
</dbReference>
<feature type="domain" description="Tyrosine-protein phosphatase" evidence="28">
    <location>
        <begin position="1002"/>
        <end position="1228"/>
    </location>
</feature>
<reference evidence="32" key="2">
    <citation type="submission" date="2025-08" db="UniProtKB">
        <authorList>
            <consortium name="Ensembl"/>
        </authorList>
    </citation>
    <scope>IDENTIFICATION</scope>
</reference>
<dbReference type="FunFam" id="3.90.190.10:FF:000019">
    <property type="entry name" value="receptor-type tyrosine-protein phosphatase U isoform X1"/>
    <property type="match status" value="1"/>
</dbReference>
<keyword evidence="6 27" id="KW-0812">Transmembrane</keyword>
<name>A0A4W2ELR5_BOBOX</name>
<dbReference type="SUPFAM" id="SSF49265">
    <property type="entry name" value="Fibronectin type III"/>
    <property type="match status" value="2"/>
</dbReference>
<feature type="domain" description="Tyrosine specific protein phosphatases" evidence="29">
    <location>
        <begin position="1148"/>
        <end position="1219"/>
    </location>
</feature>
<feature type="domain" description="Fibronectin type-III" evidence="31">
    <location>
        <begin position="382"/>
        <end position="477"/>
    </location>
</feature>
<evidence type="ECO:0000256" key="20">
    <source>
        <dbReference type="ARBA" id="ARBA00051722"/>
    </source>
</evidence>
<comment type="subcellular location">
    <subcellularLocation>
        <location evidence="2">Cell junction</location>
    </subcellularLocation>
    <subcellularLocation>
        <location evidence="1">Cell membrane</location>
        <topology evidence="1">Single-pass type I membrane protein</topology>
    </subcellularLocation>
</comment>
<keyword evidence="17" id="KW-0675">Receptor</keyword>
<keyword evidence="8" id="KW-0677">Repeat</keyword>
<evidence type="ECO:0000256" key="26">
    <source>
        <dbReference type="SAM" id="MobiDB-lite"/>
    </source>
</evidence>
<dbReference type="Pfam" id="PF23144">
    <property type="entry name" value="Fn3_PTPRU"/>
    <property type="match status" value="1"/>
</dbReference>
<dbReference type="CDD" id="cd06263">
    <property type="entry name" value="MAM"/>
    <property type="match status" value="1"/>
</dbReference>
<gene>
    <name evidence="32" type="primary">PTPRU</name>
</gene>
<dbReference type="PROSITE" id="PS00740">
    <property type="entry name" value="MAM_1"/>
    <property type="match status" value="1"/>
</dbReference>
<dbReference type="Pfam" id="PF00102">
    <property type="entry name" value="Y_phosphatase"/>
    <property type="match status" value="2"/>
</dbReference>
<dbReference type="Pfam" id="PF00041">
    <property type="entry name" value="fn3"/>
    <property type="match status" value="1"/>
</dbReference>
<evidence type="ECO:0000259" key="28">
    <source>
        <dbReference type="PROSITE" id="PS50055"/>
    </source>
</evidence>
<reference evidence="32" key="3">
    <citation type="submission" date="2025-09" db="UniProtKB">
        <authorList>
            <consortium name="Ensembl"/>
        </authorList>
    </citation>
    <scope>IDENTIFICATION</scope>
</reference>
<evidence type="ECO:0000256" key="19">
    <source>
        <dbReference type="ARBA" id="ARBA00023319"/>
    </source>
</evidence>
<dbReference type="SUPFAM" id="SSF48726">
    <property type="entry name" value="Immunoglobulin"/>
    <property type="match status" value="1"/>
</dbReference>
<feature type="region of interest" description="Disordered" evidence="26">
    <location>
        <begin position="1599"/>
        <end position="1656"/>
    </location>
</feature>
<feature type="domain" description="Tyrosine specific protein phosphatases" evidence="29">
    <location>
        <begin position="1439"/>
        <end position="1509"/>
    </location>
</feature>
<feature type="domain" description="Fibronectin type-III" evidence="31">
    <location>
        <begin position="579"/>
        <end position="685"/>
    </location>
</feature>
<evidence type="ECO:0000256" key="4">
    <source>
        <dbReference type="ARBA" id="ARBA00013064"/>
    </source>
</evidence>
<dbReference type="InterPro" id="IPR057598">
    <property type="entry name" value="Fn3_PTPRU"/>
</dbReference>
<evidence type="ECO:0000256" key="7">
    <source>
        <dbReference type="ARBA" id="ARBA00022729"/>
    </source>
</evidence>
<dbReference type="GO" id="GO:0007155">
    <property type="term" value="P:cell adhesion"/>
    <property type="evidence" value="ECO:0007669"/>
    <property type="project" value="UniProtKB-KW"/>
</dbReference>
<evidence type="ECO:0000256" key="16">
    <source>
        <dbReference type="ARBA" id="ARBA00023157"/>
    </source>
</evidence>
<dbReference type="InterPro" id="IPR016130">
    <property type="entry name" value="Tyr_Pase_AS"/>
</dbReference>
<dbReference type="Gene3D" id="3.90.190.10">
    <property type="entry name" value="Protein tyrosine phosphatase superfamily"/>
    <property type="match status" value="2"/>
</dbReference>
<dbReference type="PROSITE" id="PS50853">
    <property type="entry name" value="FN3"/>
    <property type="match status" value="3"/>
</dbReference>
<dbReference type="Gene3D" id="2.60.120.200">
    <property type="match status" value="1"/>
</dbReference>
<keyword evidence="12" id="KW-0904">Protein phosphatase</keyword>
<dbReference type="Pfam" id="PF00629">
    <property type="entry name" value="MAM"/>
    <property type="match status" value="1"/>
</dbReference>
<evidence type="ECO:0000256" key="6">
    <source>
        <dbReference type="ARBA" id="ARBA00022692"/>
    </source>
</evidence>
<evidence type="ECO:0000256" key="2">
    <source>
        <dbReference type="ARBA" id="ARBA00004282"/>
    </source>
</evidence>
<evidence type="ECO:0000256" key="11">
    <source>
        <dbReference type="ARBA" id="ARBA00022889"/>
    </source>
</evidence>
<evidence type="ECO:0000256" key="24">
    <source>
        <dbReference type="ARBA" id="ARBA00076349"/>
    </source>
</evidence>
<dbReference type="Proteomes" id="UP000314981">
    <property type="component" value="Chromosome 2"/>
</dbReference>
<evidence type="ECO:0000256" key="5">
    <source>
        <dbReference type="ARBA" id="ARBA00022475"/>
    </source>
</evidence>
<dbReference type="PROSITE" id="PS50055">
    <property type="entry name" value="TYR_PHOSPHATASE_PTP"/>
    <property type="match status" value="2"/>
</dbReference>
<comment type="catalytic activity">
    <reaction evidence="20">
        <text>O-phospho-L-tyrosyl-[protein] + H2O = L-tyrosyl-[protein] + phosphate</text>
        <dbReference type="Rhea" id="RHEA:10684"/>
        <dbReference type="Rhea" id="RHEA-COMP:10136"/>
        <dbReference type="Rhea" id="RHEA-COMP:20101"/>
        <dbReference type="ChEBI" id="CHEBI:15377"/>
        <dbReference type="ChEBI" id="CHEBI:43474"/>
        <dbReference type="ChEBI" id="CHEBI:46858"/>
        <dbReference type="ChEBI" id="CHEBI:61978"/>
        <dbReference type="EC" id="3.1.3.48"/>
    </reaction>
</comment>
<evidence type="ECO:0000259" key="30">
    <source>
        <dbReference type="PROSITE" id="PS50060"/>
    </source>
</evidence>
<dbReference type="InterPro" id="IPR029021">
    <property type="entry name" value="Prot-tyrosine_phosphatase-like"/>
</dbReference>
<dbReference type="SMART" id="SM00404">
    <property type="entry name" value="PTPc_motif"/>
    <property type="match status" value="2"/>
</dbReference>
<dbReference type="InterPro" id="IPR036116">
    <property type="entry name" value="FN3_sf"/>
</dbReference>
<dbReference type="SUPFAM" id="SSF49899">
    <property type="entry name" value="Concanavalin A-like lectins/glucanases"/>
    <property type="match status" value="1"/>
</dbReference>
<dbReference type="FunFam" id="2.60.120.200:FF:000022">
    <property type="entry name" value="receptor-type tyrosine-protein phosphatase U isoform X2"/>
    <property type="match status" value="1"/>
</dbReference>
<dbReference type="Gene3D" id="2.60.40.10">
    <property type="entry name" value="Immunoglobulins"/>
    <property type="match status" value="4"/>
</dbReference>
<dbReference type="InterPro" id="IPR013320">
    <property type="entry name" value="ConA-like_dom_sf"/>
</dbReference>
<feature type="domain" description="Fibronectin type-III" evidence="31">
    <location>
        <begin position="480"/>
        <end position="578"/>
    </location>
</feature>
<dbReference type="PROSITE" id="PS50060">
    <property type="entry name" value="MAM_2"/>
    <property type="match status" value="1"/>
</dbReference>
<dbReference type="FunFam" id="2.60.40.10:FF:000009">
    <property type="entry name" value="receptor-type tyrosine-protein phosphatase U isoform X1"/>
    <property type="match status" value="1"/>
</dbReference>
<dbReference type="PROSITE" id="PS50056">
    <property type="entry name" value="TYR_PHOSPHATASE_2"/>
    <property type="match status" value="2"/>
</dbReference>
<evidence type="ECO:0000256" key="13">
    <source>
        <dbReference type="ARBA" id="ARBA00022949"/>
    </source>
</evidence>
<evidence type="ECO:0000256" key="3">
    <source>
        <dbReference type="ARBA" id="ARBA00006396"/>
    </source>
</evidence>
<organism evidence="32 33">
    <name type="scientific">Bos indicus x Bos taurus</name>
    <name type="common">Hybrid cattle</name>
    <dbReference type="NCBI Taxonomy" id="30522"/>
    <lineage>
        <taxon>Eukaryota</taxon>
        <taxon>Metazoa</taxon>
        <taxon>Chordata</taxon>
        <taxon>Craniata</taxon>
        <taxon>Vertebrata</taxon>
        <taxon>Euteleostomi</taxon>
        <taxon>Mammalia</taxon>
        <taxon>Eutheria</taxon>
        <taxon>Laurasiatheria</taxon>
        <taxon>Artiodactyla</taxon>
        <taxon>Ruminantia</taxon>
        <taxon>Pecora</taxon>
        <taxon>Bovidae</taxon>
        <taxon>Bovinae</taxon>
        <taxon>Bos</taxon>
    </lineage>
</organism>
<evidence type="ECO:0000256" key="9">
    <source>
        <dbReference type="ARBA" id="ARBA00022782"/>
    </source>
</evidence>
<dbReference type="SMART" id="SM00137">
    <property type="entry name" value="MAM"/>
    <property type="match status" value="1"/>
</dbReference>
<feature type="region of interest" description="Disordered" evidence="26">
    <location>
        <begin position="915"/>
        <end position="951"/>
    </location>
</feature>
<dbReference type="InterPro" id="IPR000242">
    <property type="entry name" value="PTP_cat"/>
</dbReference>
<keyword evidence="19" id="KW-0393">Immunoglobulin domain</keyword>
<keyword evidence="7" id="KW-0732">Signal</keyword>
<dbReference type="PANTHER" id="PTHR24051:SF10">
    <property type="entry name" value="RECEPTOR-TYPE TYROSINE-PROTEIN PHOSPHATASE U-RELATED"/>
    <property type="match status" value="1"/>
</dbReference>
<dbReference type="PANTHER" id="PTHR24051">
    <property type="entry name" value="SUSHI DOMAIN-CONTAINING PROTEIN 1"/>
    <property type="match status" value="1"/>
</dbReference>
<dbReference type="InterPro" id="IPR003595">
    <property type="entry name" value="Tyr_Pase_cat"/>
</dbReference>
<keyword evidence="18" id="KW-0325">Glycoprotein</keyword>
<dbReference type="InterPro" id="IPR000387">
    <property type="entry name" value="Tyr_Pase_dom"/>
</dbReference>
<keyword evidence="33" id="KW-1185">Reference proteome</keyword>
<dbReference type="GO" id="GO:0008013">
    <property type="term" value="F:beta-catenin binding"/>
    <property type="evidence" value="ECO:0007669"/>
    <property type="project" value="UniProtKB-ARBA"/>
</dbReference>
<evidence type="ECO:0000259" key="29">
    <source>
        <dbReference type="PROSITE" id="PS50056"/>
    </source>
</evidence>
<dbReference type="PRINTS" id="PR00020">
    <property type="entry name" value="MAMDOMAIN"/>
</dbReference>
<feature type="transmembrane region" description="Helical" evidence="27">
    <location>
        <begin position="839"/>
        <end position="864"/>
    </location>
</feature>
<dbReference type="SUPFAM" id="SSF52799">
    <property type="entry name" value="(Phosphotyrosine protein) phosphatases II"/>
    <property type="match status" value="2"/>
</dbReference>
<dbReference type="InterPro" id="IPR003599">
    <property type="entry name" value="Ig_sub"/>
</dbReference>
<dbReference type="GO" id="GO:0005886">
    <property type="term" value="C:plasma membrane"/>
    <property type="evidence" value="ECO:0007669"/>
    <property type="project" value="UniProtKB-SubCell"/>
</dbReference>
<comment type="function">
    <text evidence="21">Tyrosine-protein phosphatase which dephosphorylates CTNNB1. Regulates CTNNB1 function both in cell adhesion and signaling. May function in cell proliferation and migration and play a role in the maintenance of epithelial integrity. May play a role in megakaryocytopoiesis.</text>
</comment>
<keyword evidence="10" id="KW-0378">Hydrolase</keyword>
<dbReference type="FunFam" id="2.60.40.10:FF:000048">
    <property type="entry name" value="receptor-type tyrosine-protein phosphatase U isoform X1"/>
    <property type="match status" value="1"/>
</dbReference>
<keyword evidence="5" id="KW-1003">Cell membrane</keyword>
<keyword evidence="14 27" id="KW-1133">Transmembrane helix</keyword>
<feature type="compositionally biased region" description="Pro residues" evidence="26">
    <location>
        <begin position="1616"/>
        <end position="1631"/>
    </location>
</feature>
<dbReference type="InterPro" id="IPR036179">
    <property type="entry name" value="Ig-like_dom_sf"/>
</dbReference>
<keyword evidence="13" id="KW-0965">Cell junction</keyword>
<dbReference type="GO" id="GO:0030154">
    <property type="term" value="P:cell differentiation"/>
    <property type="evidence" value="ECO:0007669"/>
    <property type="project" value="UniProtKB-KW"/>
</dbReference>
<dbReference type="SMART" id="SM00060">
    <property type="entry name" value="FN3"/>
    <property type="match status" value="3"/>
</dbReference>
<evidence type="ECO:0000256" key="21">
    <source>
        <dbReference type="ARBA" id="ARBA00054617"/>
    </source>
</evidence>
<evidence type="ECO:0000313" key="33">
    <source>
        <dbReference type="Proteomes" id="UP000314981"/>
    </source>
</evidence>
<accession>A0A4W2ELR5</accession>
<feature type="domain" description="MAM" evidence="30">
    <location>
        <begin position="119"/>
        <end position="282"/>
    </location>
</feature>
<dbReference type="InterPro" id="IPR003961">
    <property type="entry name" value="FN3_dom"/>
</dbReference>
<dbReference type="PRINTS" id="PR00700">
    <property type="entry name" value="PRTYPHPHTASE"/>
</dbReference>
<proteinExistence type="inferred from homology"/>
<evidence type="ECO:0000256" key="25">
    <source>
        <dbReference type="ARBA" id="ARBA00083361"/>
    </source>
</evidence>